<name>A0A506PQQ2_9FLAO</name>
<evidence type="ECO:0000313" key="7">
    <source>
        <dbReference type="Proteomes" id="UP000317332"/>
    </source>
</evidence>
<reference evidence="6 7" key="1">
    <citation type="submission" date="2019-06" db="EMBL/GenBank/DDBJ databases">
        <title>Flavobacteriaceae Paucihalobacterium erythroidium CWB-1, complete genome.</title>
        <authorList>
            <person name="Wu S."/>
        </authorList>
    </citation>
    <scope>NUCLEOTIDE SEQUENCE [LARGE SCALE GENOMIC DNA]</scope>
    <source>
        <strain evidence="6 7">CWB-1</strain>
    </source>
</reference>
<evidence type="ECO:0000313" key="6">
    <source>
        <dbReference type="EMBL" id="TPV35981.1"/>
    </source>
</evidence>
<dbReference type="GO" id="GO:0008757">
    <property type="term" value="F:S-adenosylmethionine-dependent methyltransferase activity"/>
    <property type="evidence" value="ECO:0007669"/>
    <property type="project" value="InterPro"/>
</dbReference>
<dbReference type="SUPFAM" id="SSF53335">
    <property type="entry name" value="S-adenosyl-L-methionine-dependent methyltransferases"/>
    <property type="match status" value="1"/>
</dbReference>
<evidence type="ECO:0000256" key="2">
    <source>
        <dbReference type="ARBA" id="ARBA00022603"/>
    </source>
</evidence>
<proteinExistence type="predicted"/>
<dbReference type="Proteomes" id="UP000317332">
    <property type="component" value="Unassembled WGS sequence"/>
</dbReference>
<accession>A0A506PQQ2</accession>
<dbReference type="Gene3D" id="3.40.50.150">
    <property type="entry name" value="Vaccinia Virus protein VP39"/>
    <property type="match status" value="1"/>
</dbReference>
<dbReference type="RefSeq" id="WP_140988991.1">
    <property type="nucleotide sequence ID" value="NZ_VHIQ01000001.1"/>
</dbReference>
<feature type="domain" description="Methyltransferase type 11" evidence="5">
    <location>
        <begin position="65"/>
        <end position="160"/>
    </location>
</feature>
<dbReference type="OrthoDB" id="9805171at2"/>
<dbReference type="CDD" id="cd02440">
    <property type="entry name" value="AdoMet_MTases"/>
    <property type="match status" value="1"/>
</dbReference>
<dbReference type="GO" id="GO:0032259">
    <property type="term" value="P:methylation"/>
    <property type="evidence" value="ECO:0007669"/>
    <property type="project" value="UniProtKB-KW"/>
</dbReference>
<sequence length="265" mass="30877">MNKEPIPHNEFLEIEKEFHDNYANKLDWDTPLEERLSYDTESISHAKIEERFVKMLGSVKGKKILDIGSGFGNAALNLAQKGAIVTSIDISPNLIKGCKYRAQKNDLEVDFRIMDAQNLEFEDNTFDIILGYRTIHHLQDINAFLIGAHRCLKPSGFVLFVEPQKHNPFVEFGRIFIRNSYKDDRTPTEHPLVPSDLRLMKKIFGNMEKDEYLFLSSACQFFSIKGYKTLFKITDRIFTPIDSLLWHLPFLRPLYWQVLVKCEKQ</sequence>
<protein>
    <submittedName>
        <fullName evidence="6">Methyltransferase domain-containing protein</fullName>
    </submittedName>
</protein>
<dbReference type="EMBL" id="VHIQ01000001">
    <property type="protein sequence ID" value="TPV35981.1"/>
    <property type="molecule type" value="Genomic_DNA"/>
</dbReference>
<organism evidence="6 7">
    <name type="scientific">Paucihalobacter ruber</name>
    <dbReference type="NCBI Taxonomy" id="2567861"/>
    <lineage>
        <taxon>Bacteria</taxon>
        <taxon>Pseudomonadati</taxon>
        <taxon>Bacteroidota</taxon>
        <taxon>Flavobacteriia</taxon>
        <taxon>Flavobacteriales</taxon>
        <taxon>Flavobacteriaceae</taxon>
        <taxon>Paucihalobacter</taxon>
    </lineage>
</organism>
<dbReference type="PANTHER" id="PTHR44307:SF2">
    <property type="entry name" value="PHOSPHOETHANOLAMINE METHYLTRANSFERASE ISOFORM X1"/>
    <property type="match status" value="1"/>
</dbReference>
<evidence type="ECO:0000256" key="1">
    <source>
        <dbReference type="ARBA" id="ARBA00005189"/>
    </source>
</evidence>
<evidence type="ECO:0000256" key="3">
    <source>
        <dbReference type="ARBA" id="ARBA00022679"/>
    </source>
</evidence>
<evidence type="ECO:0000259" key="5">
    <source>
        <dbReference type="Pfam" id="PF08241"/>
    </source>
</evidence>
<dbReference type="PANTHER" id="PTHR44307">
    <property type="entry name" value="PHOSPHOETHANOLAMINE METHYLTRANSFERASE"/>
    <property type="match status" value="1"/>
</dbReference>
<comment type="caution">
    <text evidence="6">The sequence shown here is derived from an EMBL/GenBank/DDBJ whole genome shotgun (WGS) entry which is preliminary data.</text>
</comment>
<dbReference type="InterPro" id="IPR013216">
    <property type="entry name" value="Methyltransf_11"/>
</dbReference>
<comment type="pathway">
    <text evidence="4">Phospholipid metabolism.</text>
</comment>
<keyword evidence="3 6" id="KW-0808">Transferase</keyword>
<evidence type="ECO:0000256" key="4">
    <source>
        <dbReference type="ARBA" id="ARBA00025707"/>
    </source>
</evidence>
<dbReference type="InterPro" id="IPR029063">
    <property type="entry name" value="SAM-dependent_MTases_sf"/>
</dbReference>
<gene>
    <name evidence="6" type="ORF">FJ651_03420</name>
</gene>
<keyword evidence="2 6" id="KW-0489">Methyltransferase</keyword>
<keyword evidence="7" id="KW-1185">Reference proteome</keyword>
<comment type="pathway">
    <text evidence="1">Lipid metabolism.</text>
</comment>
<dbReference type="Pfam" id="PF08241">
    <property type="entry name" value="Methyltransf_11"/>
    <property type="match status" value="1"/>
</dbReference>
<dbReference type="AlphaFoldDB" id="A0A506PQQ2"/>